<evidence type="ECO:0000256" key="1">
    <source>
        <dbReference type="ARBA" id="ARBA00004196"/>
    </source>
</evidence>
<comment type="subcellular location">
    <subcellularLocation>
        <location evidence="1">Cell envelope</location>
    </subcellularLocation>
</comment>
<dbReference type="Pfam" id="PF13432">
    <property type="entry name" value="TPR_16"/>
    <property type="match status" value="1"/>
</dbReference>
<keyword evidence="2" id="KW-0201">Cytochrome c-type biogenesis</keyword>
<sequence length="497" mass="52525">MTAIWFILTAMTGAAVFALLWPMSRRANPVAAATAPEASTLATETGFYEDQLREIERDLGRGLIAPTEAEAARTEAARRLLRASRQNPAVASDGMAEPALRQRRAASAFALSTIPLVALIAYGIYGSPHLPAQTPGERQAAQSDEQELLKAVGQIEARLATNPSDGRGWSVLAPVYVRMGRFEEAAHAFEAATRLLGETPERLADWGEALVAAANGAIAADARKVFERAVALDPGAPKPRFYLARAAELDGNIPDAVARLSAMAEAGPPDAPWLPLVRENLARLKGEAAPAQPAAPASPPGPAAEIQAMPPQARDAAIRGMVDSLDQRLAEKGGTAEEWQRLVRSLSVLGDREKAQGALTRARTALARDPDGLRRLEDLAREIGLRPGAAASSAPETGEPEAAAVAAVKAMPAPERDAAIRGMVLGLDRRLAAKGGTLDEWQRLVRSYTVLGERKQAGEALERARLALGPDAGALAHLEGLARELDLPARTTKSAPP</sequence>
<proteinExistence type="predicted"/>
<evidence type="ECO:0000313" key="5">
    <source>
        <dbReference type="EMBL" id="GJD95737.1"/>
    </source>
</evidence>
<keyword evidence="6" id="KW-1185">Reference proteome</keyword>
<evidence type="ECO:0000256" key="4">
    <source>
        <dbReference type="SAM" id="Phobius"/>
    </source>
</evidence>
<organism evidence="5 6">
    <name type="scientific">Methylobacterium iners</name>
    <dbReference type="NCBI Taxonomy" id="418707"/>
    <lineage>
        <taxon>Bacteria</taxon>
        <taxon>Pseudomonadati</taxon>
        <taxon>Pseudomonadota</taxon>
        <taxon>Alphaproteobacteria</taxon>
        <taxon>Hyphomicrobiales</taxon>
        <taxon>Methylobacteriaceae</taxon>
        <taxon>Methylobacterium</taxon>
    </lineage>
</organism>
<dbReference type="InterPro" id="IPR017560">
    <property type="entry name" value="Cyt_c_biogenesis_CcmI"/>
</dbReference>
<name>A0ABQ4RZX4_9HYPH</name>
<gene>
    <name evidence="5" type="ORF">OCOJLMKI_2951</name>
</gene>
<reference evidence="5" key="1">
    <citation type="journal article" date="2021" name="Front. Microbiol.">
        <title>Comprehensive Comparative Genomics and Phenotyping of Methylobacterium Species.</title>
        <authorList>
            <person name="Alessa O."/>
            <person name="Ogura Y."/>
            <person name="Fujitani Y."/>
            <person name="Takami H."/>
            <person name="Hayashi T."/>
            <person name="Sahin N."/>
            <person name="Tani A."/>
        </authorList>
    </citation>
    <scope>NUCLEOTIDE SEQUENCE</scope>
    <source>
        <strain evidence="5">DSM 19015</strain>
    </source>
</reference>
<evidence type="ECO:0000256" key="3">
    <source>
        <dbReference type="SAM" id="MobiDB-lite"/>
    </source>
</evidence>
<dbReference type="InterPro" id="IPR051263">
    <property type="entry name" value="C-type_cytochrome_biogenesis"/>
</dbReference>
<dbReference type="PANTHER" id="PTHR47870:SF1">
    <property type="entry name" value="CYTOCHROME C-TYPE BIOGENESIS PROTEIN CCMH"/>
    <property type="match status" value="1"/>
</dbReference>
<reference evidence="5" key="2">
    <citation type="submission" date="2021-08" db="EMBL/GenBank/DDBJ databases">
        <authorList>
            <person name="Tani A."/>
            <person name="Ola A."/>
            <person name="Ogura Y."/>
            <person name="Katsura K."/>
            <person name="Hayashi T."/>
        </authorList>
    </citation>
    <scope>NUCLEOTIDE SEQUENCE</scope>
    <source>
        <strain evidence="5">DSM 19015</strain>
    </source>
</reference>
<dbReference type="Proteomes" id="UP001055125">
    <property type="component" value="Unassembled WGS sequence"/>
</dbReference>
<dbReference type="EMBL" id="BPQP01000045">
    <property type="protein sequence ID" value="GJD95737.1"/>
    <property type="molecule type" value="Genomic_DNA"/>
</dbReference>
<dbReference type="PANTHER" id="PTHR47870">
    <property type="entry name" value="CYTOCHROME C-TYPE BIOGENESIS PROTEIN CCMH"/>
    <property type="match status" value="1"/>
</dbReference>
<keyword evidence="4" id="KW-0472">Membrane</keyword>
<feature type="transmembrane region" description="Helical" evidence="4">
    <location>
        <begin position="6"/>
        <end position="23"/>
    </location>
</feature>
<dbReference type="SUPFAM" id="SSF48452">
    <property type="entry name" value="TPR-like"/>
    <property type="match status" value="1"/>
</dbReference>
<dbReference type="InterPro" id="IPR011990">
    <property type="entry name" value="TPR-like_helical_dom_sf"/>
</dbReference>
<accession>A0ABQ4RZX4</accession>
<feature type="region of interest" description="Disordered" evidence="3">
    <location>
        <begin position="287"/>
        <end position="309"/>
    </location>
</feature>
<keyword evidence="4" id="KW-1133">Transmembrane helix</keyword>
<protein>
    <recommendedName>
        <fullName evidence="7">C-type cytochrome biogenesis protein CcmI</fullName>
    </recommendedName>
</protein>
<dbReference type="RefSeq" id="WP_238244873.1">
    <property type="nucleotide sequence ID" value="NZ_BPQP01000045.1"/>
</dbReference>
<evidence type="ECO:0000313" key="6">
    <source>
        <dbReference type="Proteomes" id="UP001055125"/>
    </source>
</evidence>
<dbReference type="NCBIfam" id="TIGR03142">
    <property type="entry name" value="cytochro_ccmI"/>
    <property type="match status" value="1"/>
</dbReference>
<dbReference type="Gene3D" id="1.25.40.10">
    <property type="entry name" value="Tetratricopeptide repeat domain"/>
    <property type="match status" value="1"/>
</dbReference>
<evidence type="ECO:0008006" key="7">
    <source>
        <dbReference type="Google" id="ProtNLM"/>
    </source>
</evidence>
<comment type="caution">
    <text evidence="5">The sequence shown here is derived from an EMBL/GenBank/DDBJ whole genome shotgun (WGS) entry which is preliminary data.</text>
</comment>
<evidence type="ECO:0000256" key="2">
    <source>
        <dbReference type="ARBA" id="ARBA00022748"/>
    </source>
</evidence>
<feature type="transmembrane region" description="Helical" evidence="4">
    <location>
        <begin position="105"/>
        <end position="125"/>
    </location>
</feature>
<keyword evidence="4" id="KW-0812">Transmembrane</keyword>